<keyword evidence="5" id="KW-0472">Membrane</keyword>
<evidence type="ECO:0000313" key="7">
    <source>
        <dbReference type="EMBL" id="MED6294364.1"/>
    </source>
</evidence>
<evidence type="ECO:0000256" key="6">
    <source>
        <dbReference type="ARBA" id="ARBA00023288"/>
    </source>
</evidence>
<gene>
    <name evidence="7" type="ORF">CHARACLAT_020366</name>
</gene>
<evidence type="ECO:0000256" key="5">
    <source>
        <dbReference type="ARBA" id="ARBA00023136"/>
    </source>
</evidence>
<evidence type="ECO:0000256" key="4">
    <source>
        <dbReference type="ARBA" id="ARBA00023054"/>
    </source>
</evidence>
<dbReference type="Proteomes" id="UP001352852">
    <property type="component" value="Unassembled WGS sequence"/>
</dbReference>
<dbReference type="PANTHER" id="PTHR10498">
    <property type="entry name" value="PARALEMMIN-RELATED"/>
    <property type="match status" value="1"/>
</dbReference>
<evidence type="ECO:0000256" key="2">
    <source>
        <dbReference type="ARBA" id="ARBA00022475"/>
    </source>
</evidence>
<keyword evidence="6" id="KW-0449">Lipoprotein</keyword>
<sequence length="235" mass="26150">MRSPFHRLCRRLKGSIRHGSARLSHGRGSVLTSSGSSSVGFKMYPRNGHAIENISHRQRDQLYSRHDTTYKISSAPDLISKTEKEQTFSMRDNTFHRNSTLILNSSSQVYSGPEDNSTEPHESLTESSTITFMDSYNLDESVENHTLQGVGMIYLKEFVLIDDDEDGDMSLREKTVTDFSVRDGKAADLVCGRLLSTSTDSLSECKDESSVRGPPPPEAAEAVHKKNPCCLCTLL</sequence>
<comment type="caution">
    <text evidence="7">The sequence shown here is derived from an EMBL/GenBank/DDBJ whole genome shotgun (WGS) entry which is preliminary data.</text>
</comment>
<accession>A0ABU7F4Z1</accession>
<protein>
    <submittedName>
        <fullName evidence="7">Uncharacterized protein</fullName>
    </submittedName>
</protein>
<keyword evidence="3" id="KW-0597">Phosphoprotein</keyword>
<dbReference type="EMBL" id="JAHUTJ010075689">
    <property type="protein sequence ID" value="MED6294364.1"/>
    <property type="molecule type" value="Genomic_DNA"/>
</dbReference>
<keyword evidence="4" id="KW-0175">Coiled coil</keyword>
<reference evidence="7 8" key="1">
    <citation type="submission" date="2021-06" db="EMBL/GenBank/DDBJ databases">
        <authorList>
            <person name="Palmer J.M."/>
        </authorList>
    </citation>
    <scope>NUCLEOTIDE SEQUENCE [LARGE SCALE GENOMIC DNA]</scope>
    <source>
        <strain evidence="7 8">CL_MEX2019</strain>
        <tissue evidence="7">Muscle</tissue>
    </source>
</reference>
<evidence type="ECO:0000256" key="3">
    <source>
        <dbReference type="ARBA" id="ARBA00022553"/>
    </source>
</evidence>
<evidence type="ECO:0000256" key="1">
    <source>
        <dbReference type="ARBA" id="ARBA00004342"/>
    </source>
</evidence>
<comment type="subcellular location">
    <subcellularLocation>
        <location evidence="1">Cell membrane</location>
        <topology evidence="1">Lipid-anchor</topology>
        <orientation evidence="1">Cytoplasmic side</orientation>
    </subcellularLocation>
</comment>
<organism evidence="7 8">
    <name type="scientific">Characodon lateralis</name>
    <dbReference type="NCBI Taxonomy" id="208331"/>
    <lineage>
        <taxon>Eukaryota</taxon>
        <taxon>Metazoa</taxon>
        <taxon>Chordata</taxon>
        <taxon>Craniata</taxon>
        <taxon>Vertebrata</taxon>
        <taxon>Euteleostomi</taxon>
        <taxon>Actinopterygii</taxon>
        <taxon>Neopterygii</taxon>
        <taxon>Teleostei</taxon>
        <taxon>Neoteleostei</taxon>
        <taxon>Acanthomorphata</taxon>
        <taxon>Ovalentaria</taxon>
        <taxon>Atherinomorphae</taxon>
        <taxon>Cyprinodontiformes</taxon>
        <taxon>Goodeidae</taxon>
        <taxon>Characodon</taxon>
    </lineage>
</organism>
<proteinExistence type="predicted"/>
<evidence type="ECO:0000313" key="8">
    <source>
        <dbReference type="Proteomes" id="UP001352852"/>
    </source>
</evidence>
<keyword evidence="8" id="KW-1185">Reference proteome</keyword>
<dbReference type="PANTHER" id="PTHR10498:SF10">
    <property type="entry name" value="PALM2 AND AKAP2 FUSION-RELATED"/>
    <property type="match status" value="1"/>
</dbReference>
<name>A0ABU7F4Z1_9TELE</name>
<keyword evidence="2" id="KW-1003">Cell membrane</keyword>